<evidence type="ECO:0000256" key="6">
    <source>
        <dbReference type="SAM" id="MobiDB-lite"/>
    </source>
</evidence>
<feature type="compositionally biased region" description="Basic and acidic residues" evidence="6">
    <location>
        <begin position="458"/>
        <end position="467"/>
    </location>
</feature>
<keyword evidence="1 8" id="KW-0732">Signal</keyword>
<evidence type="ECO:0000256" key="2">
    <source>
        <dbReference type="ARBA" id="ARBA00022737"/>
    </source>
</evidence>
<dbReference type="SUPFAM" id="SSF48726">
    <property type="entry name" value="Immunoglobulin"/>
    <property type="match status" value="1"/>
</dbReference>
<dbReference type="InterPro" id="IPR036772">
    <property type="entry name" value="SRCR-like_dom_sf"/>
</dbReference>
<dbReference type="PANTHER" id="PTHR48071:SF27">
    <property type="entry name" value="SCAVENGER RECEPTOR CYSTEINE-RICH TYPE 1 PROTEIN M130-LIKE"/>
    <property type="match status" value="1"/>
</dbReference>
<feature type="transmembrane region" description="Helical" evidence="7">
    <location>
        <begin position="346"/>
        <end position="369"/>
    </location>
</feature>
<feature type="domain" description="SRCR" evidence="9">
    <location>
        <begin position="133"/>
        <end position="234"/>
    </location>
</feature>
<dbReference type="InterPro" id="IPR036179">
    <property type="entry name" value="Ig-like_dom_sf"/>
</dbReference>
<feature type="disulfide bond" evidence="5">
    <location>
        <begin position="99"/>
        <end position="109"/>
    </location>
</feature>
<reference evidence="10 11" key="1">
    <citation type="submission" date="2019-02" db="EMBL/GenBank/DDBJ databases">
        <title>Opniocepnalus argus genome.</title>
        <authorList>
            <person name="Zhou C."/>
            <person name="Xiao S."/>
        </authorList>
    </citation>
    <scope>NUCLEOTIDE SEQUENCE [LARGE SCALE GENOMIC DNA]</scope>
    <source>
        <strain evidence="10">OARG1902GOOAL</strain>
        <tissue evidence="10">Muscle</tissue>
    </source>
</reference>
<dbReference type="Pfam" id="PF00530">
    <property type="entry name" value="SRCR"/>
    <property type="match status" value="2"/>
</dbReference>
<feature type="disulfide bond" evidence="5">
    <location>
        <begin position="159"/>
        <end position="223"/>
    </location>
</feature>
<feature type="region of interest" description="Disordered" evidence="6">
    <location>
        <begin position="441"/>
        <end position="467"/>
    </location>
</feature>
<evidence type="ECO:0000256" key="8">
    <source>
        <dbReference type="SAM" id="SignalP"/>
    </source>
</evidence>
<dbReference type="Gene3D" id="2.60.40.10">
    <property type="entry name" value="Immunoglobulins"/>
    <property type="match status" value="1"/>
</dbReference>
<evidence type="ECO:0000256" key="1">
    <source>
        <dbReference type="ARBA" id="ARBA00022729"/>
    </source>
</evidence>
<dbReference type="GO" id="GO:0005886">
    <property type="term" value="C:plasma membrane"/>
    <property type="evidence" value="ECO:0007669"/>
    <property type="project" value="TreeGrafter"/>
</dbReference>
<proteinExistence type="predicted"/>
<evidence type="ECO:0000256" key="5">
    <source>
        <dbReference type="PROSITE-ProRule" id="PRU00196"/>
    </source>
</evidence>
<keyword evidence="2" id="KW-0677">Repeat</keyword>
<dbReference type="AlphaFoldDB" id="A0A6G1QAC7"/>
<evidence type="ECO:0000259" key="9">
    <source>
        <dbReference type="PROSITE" id="PS50287"/>
    </source>
</evidence>
<feature type="disulfide bond" evidence="5">
    <location>
        <begin position="203"/>
        <end position="213"/>
    </location>
</feature>
<feature type="disulfide bond" evidence="5">
    <location>
        <begin position="55"/>
        <end position="119"/>
    </location>
</feature>
<dbReference type="PRINTS" id="PR00258">
    <property type="entry name" value="SPERACTRCPTR"/>
</dbReference>
<keyword evidence="7" id="KW-1133">Transmembrane helix</keyword>
<dbReference type="PANTHER" id="PTHR48071">
    <property type="entry name" value="SRCR DOMAIN-CONTAINING PROTEIN"/>
    <property type="match status" value="1"/>
</dbReference>
<accession>A0A6G1QAC7</accession>
<evidence type="ECO:0000256" key="3">
    <source>
        <dbReference type="ARBA" id="ARBA00023157"/>
    </source>
</evidence>
<evidence type="ECO:0000313" key="11">
    <source>
        <dbReference type="Proteomes" id="UP000503349"/>
    </source>
</evidence>
<keyword evidence="7" id="KW-0812">Transmembrane</keyword>
<evidence type="ECO:0000256" key="7">
    <source>
        <dbReference type="SAM" id="Phobius"/>
    </source>
</evidence>
<feature type="disulfide bond" evidence="5">
    <location>
        <begin position="172"/>
        <end position="233"/>
    </location>
</feature>
<dbReference type="GO" id="GO:0004252">
    <property type="term" value="F:serine-type endopeptidase activity"/>
    <property type="evidence" value="ECO:0007669"/>
    <property type="project" value="TreeGrafter"/>
</dbReference>
<evidence type="ECO:0000313" key="10">
    <source>
        <dbReference type="EMBL" id="KAF3699600.1"/>
    </source>
</evidence>
<feature type="domain" description="SRCR" evidence="9">
    <location>
        <begin position="29"/>
        <end position="130"/>
    </location>
</feature>
<dbReference type="SMART" id="SM00202">
    <property type="entry name" value="SR"/>
    <property type="match status" value="2"/>
</dbReference>
<feature type="signal peptide" evidence="8">
    <location>
        <begin position="1"/>
        <end position="24"/>
    </location>
</feature>
<dbReference type="Proteomes" id="UP000503349">
    <property type="component" value="Chromosome 15"/>
</dbReference>
<keyword evidence="11" id="KW-1185">Reference proteome</keyword>
<keyword evidence="4" id="KW-0325">Glycoprotein</keyword>
<evidence type="ECO:0000256" key="4">
    <source>
        <dbReference type="ARBA" id="ARBA00023180"/>
    </source>
</evidence>
<gene>
    <name evidence="10" type="ORF">EXN66_Car015287</name>
</gene>
<protein>
    <submittedName>
        <fullName evidence="10">Deleted in malignant brain tumors 1 protein Hensin</fullName>
    </submittedName>
</protein>
<dbReference type="GO" id="GO:0031638">
    <property type="term" value="P:zymogen activation"/>
    <property type="evidence" value="ECO:0007669"/>
    <property type="project" value="TreeGrafter"/>
</dbReference>
<name>A0A6G1QAC7_CHAAH</name>
<dbReference type="SUPFAM" id="SSF56487">
    <property type="entry name" value="SRCR-like"/>
    <property type="match status" value="2"/>
</dbReference>
<reference evidence="11" key="2">
    <citation type="submission" date="2019-02" db="EMBL/GenBank/DDBJ databases">
        <title>Opniocepnalus argus Var Kimnra genome.</title>
        <authorList>
            <person name="Zhou C."/>
            <person name="Xiao S."/>
        </authorList>
    </citation>
    <scope>NUCLEOTIDE SEQUENCE [LARGE SCALE GENOMIC DNA]</scope>
</reference>
<keyword evidence="3 5" id="KW-1015">Disulfide bond</keyword>
<dbReference type="Gene3D" id="3.10.250.10">
    <property type="entry name" value="SRCR-like domain"/>
    <property type="match status" value="2"/>
</dbReference>
<dbReference type="FunFam" id="3.10.250.10:FF:000006">
    <property type="entry name" value="neurotrypsin isoform X2"/>
    <property type="match status" value="2"/>
</dbReference>
<dbReference type="InterPro" id="IPR001190">
    <property type="entry name" value="SRCR"/>
</dbReference>
<sequence>MGSTHHRNLFSLTIVVLLLTSASPSIGGVRLSGSGSTLCSGRVEIYYNNTWGTVCDDGWGLNDAEVVCRQLDCGTALNATQSAHFGEGTGQMWLDNVACSGSERSLTECGHNGFGTHNCGHGEDAGVICSVAVRLAGSGSTLCSGRVEIYYNNTWGTVCDDDWGLNDAEVVCRKLDCGTALSAPQSAHFGEGTGQIWLDNVACSGSERSLTECGHNGFGTHNCNHSEDAGVICSVTLQPSISLTSPNRGLVWGPEGAEITRGYSFVIKCSISPVNPGGFFHLIFSDSDITDTKSAVNYSASFDFPAAEYEHQGNYSCVYEVTWSTHNYTSRPSAPIRVIIKVPLSLVASLVTSGVLLLLLLLLLVVCVFHRRRQQINQPGSAIVNQMNIKNSSEDDEDNRVYVNIEPFNTKRKQKEKVGGTKEDDDDDYEMLETENNYTVYGDLFGTGQDKREEEDDVKSSDYENEM</sequence>
<organism evidence="10 11">
    <name type="scientific">Channa argus</name>
    <name type="common">Northern snakehead</name>
    <name type="synonym">Ophicephalus argus</name>
    <dbReference type="NCBI Taxonomy" id="215402"/>
    <lineage>
        <taxon>Eukaryota</taxon>
        <taxon>Metazoa</taxon>
        <taxon>Chordata</taxon>
        <taxon>Craniata</taxon>
        <taxon>Vertebrata</taxon>
        <taxon>Euteleostomi</taxon>
        <taxon>Actinopterygii</taxon>
        <taxon>Neopterygii</taxon>
        <taxon>Teleostei</taxon>
        <taxon>Neoteleostei</taxon>
        <taxon>Acanthomorphata</taxon>
        <taxon>Anabantaria</taxon>
        <taxon>Anabantiformes</taxon>
        <taxon>Channoidei</taxon>
        <taxon>Channidae</taxon>
        <taxon>Channa</taxon>
    </lineage>
</organism>
<dbReference type="InterPro" id="IPR013783">
    <property type="entry name" value="Ig-like_fold"/>
</dbReference>
<keyword evidence="7" id="KW-0472">Membrane</keyword>
<dbReference type="EMBL" id="CM015726">
    <property type="protein sequence ID" value="KAF3699600.1"/>
    <property type="molecule type" value="Genomic_DNA"/>
</dbReference>
<dbReference type="PROSITE" id="PS50287">
    <property type="entry name" value="SRCR_2"/>
    <property type="match status" value="2"/>
</dbReference>
<feature type="disulfide bond" evidence="5">
    <location>
        <begin position="68"/>
        <end position="129"/>
    </location>
</feature>
<feature type="chain" id="PRO_5026034833" evidence="8">
    <location>
        <begin position="25"/>
        <end position="467"/>
    </location>
</feature>